<proteinExistence type="predicted"/>
<protein>
    <submittedName>
        <fullName evidence="2">Uncharacterized protein</fullName>
    </submittedName>
</protein>
<feature type="region of interest" description="Disordered" evidence="1">
    <location>
        <begin position="29"/>
        <end position="85"/>
    </location>
</feature>
<feature type="compositionally biased region" description="Basic and acidic residues" evidence="1">
    <location>
        <begin position="57"/>
        <end position="72"/>
    </location>
</feature>
<keyword evidence="3" id="KW-1185">Reference proteome</keyword>
<organism evidence="2 3">
    <name type="scientific">Xenorhabdus eapokensis</name>
    <dbReference type="NCBI Taxonomy" id="1873482"/>
    <lineage>
        <taxon>Bacteria</taxon>
        <taxon>Pseudomonadati</taxon>
        <taxon>Pseudomonadota</taxon>
        <taxon>Gammaproteobacteria</taxon>
        <taxon>Enterobacterales</taxon>
        <taxon>Morganellaceae</taxon>
        <taxon>Xenorhabdus</taxon>
    </lineage>
</organism>
<comment type="caution">
    <text evidence="2">The sequence shown here is derived from an EMBL/GenBank/DDBJ whole genome shotgun (WGS) entry which is preliminary data.</text>
</comment>
<evidence type="ECO:0000313" key="2">
    <source>
        <dbReference type="EMBL" id="OKO99735.1"/>
    </source>
</evidence>
<accession>A0A1Q5THN8</accession>
<sequence length="85" mass="9524">MLCPSVMTDIAVRLSRYPLSSQGDIYVSEKAHRKTSARKGTVWAGETSHPDGSAGNRDTRWARTRVGKESRQRSQRRHQSPANAE</sequence>
<dbReference type="Proteomes" id="UP000186268">
    <property type="component" value="Unassembled WGS sequence"/>
</dbReference>
<evidence type="ECO:0000313" key="3">
    <source>
        <dbReference type="Proteomes" id="UP000186268"/>
    </source>
</evidence>
<gene>
    <name evidence="2" type="ORF">Xedl_03528</name>
</gene>
<dbReference type="AlphaFoldDB" id="A0A1Q5THN8"/>
<dbReference type="EMBL" id="MKGQ01000046">
    <property type="protein sequence ID" value="OKO99735.1"/>
    <property type="molecule type" value="Genomic_DNA"/>
</dbReference>
<reference evidence="2 3" key="1">
    <citation type="submission" date="2016-09" db="EMBL/GenBank/DDBJ databases">
        <title>Xenorhabdus thuongxuanensis sp. nov. and Xenorhabdus eapokensis sp. nov., isolated from Steinernema species.</title>
        <authorList>
            <person name="Kaempfer P."/>
            <person name="Tobias N.J."/>
            <person name="Phan Ke L."/>
            <person name="Bode H.B."/>
            <person name="Glaeser S.P."/>
        </authorList>
    </citation>
    <scope>NUCLEOTIDE SEQUENCE [LARGE SCALE GENOMIC DNA]</scope>
    <source>
        <strain evidence="2 3">DL20</strain>
    </source>
</reference>
<evidence type="ECO:0000256" key="1">
    <source>
        <dbReference type="SAM" id="MobiDB-lite"/>
    </source>
</evidence>
<name>A0A1Q5THN8_9GAMM</name>